<dbReference type="OrthoDB" id="772197at2759"/>
<feature type="transmembrane region" description="Helical" evidence="2">
    <location>
        <begin position="12"/>
        <end position="31"/>
    </location>
</feature>
<feature type="region of interest" description="Disordered" evidence="1">
    <location>
        <begin position="129"/>
        <end position="197"/>
    </location>
</feature>
<feature type="compositionally biased region" description="Basic and acidic residues" evidence="1">
    <location>
        <begin position="260"/>
        <end position="269"/>
    </location>
</feature>
<evidence type="ECO:0008006" key="5">
    <source>
        <dbReference type="Google" id="ProtNLM"/>
    </source>
</evidence>
<dbReference type="EMBL" id="KV010655">
    <property type="protein sequence ID" value="KZV27168.1"/>
    <property type="molecule type" value="Genomic_DNA"/>
</dbReference>
<dbReference type="Proteomes" id="UP000250235">
    <property type="component" value="Unassembled WGS sequence"/>
</dbReference>
<dbReference type="Pfam" id="PF07891">
    <property type="entry name" value="DUF1666"/>
    <property type="match status" value="1"/>
</dbReference>
<feature type="compositionally biased region" description="Basic and acidic residues" evidence="1">
    <location>
        <begin position="170"/>
        <end position="187"/>
    </location>
</feature>
<reference evidence="3 4" key="1">
    <citation type="journal article" date="2015" name="Proc. Natl. Acad. Sci. U.S.A.">
        <title>The resurrection genome of Boea hygrometrica: A blueprint for survival of dehydration.</title>
        <authorList>
            <person name="Xiao L."/>
            <person name="Yang G."/>
            <person name="Zhang L."/>
            <person name="Yang X."/>
            <person name="Zhao S."/>
            <person name="Ji Z."/>
            <person name="Zhou Q."/>
            <person name="Hu M."/>
            <person name="Wang Y."/>
            <person name="Chen M."/>
            <person name="Xu Y."/>
            <person name="Jin H."/>
            <person name="Xiao X."/>
            <person name="Hu G."/>
            <person name="Bao F."/>
            <person name="Hu Y."/>
            <person name="Wan P."/>
            <person name="Li L."/>
            <person name="Deng X."/>
            <person name="Kuang T."/>
            <person name="Xiang C."/>
            <person name="Zhu J.K."/>
            <person name="Oliver M.J."/>
            <person name="He Y."/>
        </authorList>
    </citation>
    <scope>NUCLEOTIDE SEQUENCE [LARGE SCALE GENOMIC DNA]</scope>
    <source>
        <strain evidence="4">cv. XS01</strain>
    </source>
</reference>
<evidence type="ECO:0000256" key="1">
    <source>
        <dbReference type="SAM" id="MobiDB-lite"/>
    </source>
</evidence>
<protein>
    <recommendedName>
        <fullName evidence="5">Ribosomal protein L34Ae</fullName>
    </recommendedName>
</protein>
<sequence>MSFAIKFVRQRLVPFAYAFLFFVSMHLFPAFNSISAFVSRLHREESSVEKNGEEIEFLEAETELSNEKDIEFDGDGVEEKEEVFLKFKFPTFQEFCRIHEKIDDLSNSEGLSFRSSGIKCTIPFVDELDTSPVEEGNGNRKRESGDSGQEYNEISVCSGGGNDDYEAEESVEKSEKKLRSAREDEKFGGNQDFLDEPQCFTGKNSMFNGSGSGLDSIDVDRIPSVMGSSVDSHDDGFLSDEDFGAETMQEPSSGFDENMESSKDLHGGEETDTTEEELDKSTEHDDLQDGDEFGADFLSEEDFTGAGFLTDHEETESKDSAMSDPADEFESSWEHQDLIDQLKIELRKVRDTGLPTILEESESPKIMEDLKPWKIDEKLWREDGMGELHKFYKSYRERMRKLDILNYQKMYAMGLLQLKDSVHPTANKKPSAPSLRSLVSQNLWLSKHKSQGSDPMKKFITELEGDVEVVYVGQMCASWEMLYWQYEKALVLWDSDPRGIYRYNEVAGEFQQFQVLMQRFVEDEPFQGPRVQNYAKTRCVLRNLLQVPVIRVDNLKDKKWRVWTKDRDESVITIETLVEIVEESIRIFWRFIKADKDCSSTPPPNTHNKIVPQLYDPEDLSLSLAVRKILQKKERKLKDMLRSENCVLRRFQRCRHDGEDEWDQVLLFFSQVDMRLVSRVLRMPKITRDQLIWCHDKLKRISFVNRKMCVEPGFLLFPC</sequence>
<evidence type="ECO:0000256" key="2">
    <source>
        <dbReference type="SAM" id="Phobius"/>
    </source>
</evidence>
<evidence type="ECO:0000313" key="3">
    <source>
        <dbReference type="EMBL" id="KZV27168.1"/>
    </source>
</evidence>
<keyword evidence="2" id="KW-0812">Transmembrane</keyword>
<organism evidence="3 4">
    <name type="scientific">Dorcoceras hygrometricum</name>
    <dbReference type="NCBI Taxonomy" id="472368"/>
    <lineage>
        <taxon>Eukaryota</taxon>
        <taxon>Viridiplantae</taxon>
        <taxon>Streptophyta</taxon>
        <taxon>Embryophyta</taxon>
        <taxon>Tracheophyta</taxon>
        <taxon>Spermatophyta</taxon>
        <taxon>Magnoliopsida</taxon>
        <taxon>eudicotyledons</taxon>
        <taxon>Gunneridae</taxon>
        <taxon>Pentapetalae</taxon>
        <taxon>asterids</taxon>
        <taxon>lamiids</taxon>
        <taxon>Lamiales</taxon>
        <taxon>Gesneriaceae</taxon>
        <taxon>Didymocarpoideae</taxon>
        <taxon>Trichosporeae</taxon>
        <taxon>Loxocarpinae</taxon>
        <taxon>Dorcoceras</taxon>
    </lineage>
</organism>
<keyword evidence="2" id="KW-1133">Transmembrane helix</keyword>
<dbReference type="AlphaFoldDB" id="A0A2Z7B0Q7"/>
<name>A0A2Z7B0Q7_9LAMI</name>
<keyword evidence="4" id="KW-1185">Reference proteome</keyword>
<dbReference type="InterPro" id="IPR012870">
    <property type="entry name" value="DUF1666"/>
</dbReference>
<dbReference type="PANTHER" id="PTHR46741">
    <property type="entry name" value="OS09G0413600 PROTEIN"/>
    <property type="match status" value="1"/>
</dbReference>
<keyword evidence="2" id="KW-0472">Membrane</keyword>
<evidence type="ECO:0000313" key="4">
    <source>
        <dbReference type="Proteomes" id="UP000250235"/>
    </source>
</evidence>
<accession>A0A2Z7B0Q7</accession>
<feature type="region of interest" description="Disordered" evidence="1">
    <location>
        <begin position="225"/>
        <end position="293"/>
    </location>
</feature>
<gene>
    <name evidence="3" type="ORF">F511_33471</name>
</gene>
<proteinExistence type="predicted"/>
<dbReference type="PANTHER" id="PTHR46741:SF2">
    <property type="entry name" value="RIBOSOMAL PROTEIN L34AE"/>
    <property type="match status" value="1"/>
</dbReference>